<dbReference type="GO" id="GO:0005507">
    <property type="term" value="F:copper ion binding"/>
    <property type="evidence" value="ECO:0007669"/>
    <property type="project" value="InterPro"/>
</dbReference>
<evidence type="ECO:0000256" key="1">
    <source>
        <dbReference type="ARBA" id="ARBA00004370"/>
    </source>
</evidence>
<evidence type="ECO:0000256" key="4">
    <source>
        <dbReference type="ARBA" id="ARBA00022723"/>
    </source>
</evidence>
<sequence length="137" mass="15384">MEKSKIVENLTIVGALILFAIIGYSSWVVLNYLEADRPADVVIRVEARQFAWQFIYPDGRVSGELKVKAGQTVKLELHSADVIHSIFIRDLGLKKDAVPGRTNVLYFTPTVPGRYLIQCAEFCGQGHYSMIAWLVVE</sequence>
<dbReference type="GO" id="GO:0004129">
    <property type="term" value="F:cytochrome-c oxidase activity"/>
    <property type="evidence" value="ECO:0007669"/>
    <property type="project" value="InterPro"/>
</dbReference>
<keyword evidence="6" id="KW-0186">Copper</keyword>
<comment type="similarity">
    <text evidence="2">Belongs to the cytochrome c oxidase subunit 2 family.</text>
</comment>
<keyword evidence="7 8" id="KW-0472">Membrane</keyword>
<evidence type="ECO:0000256" key="7">
    <source>
        <dbReference type="ARBA" id="ARBA00023136"/>
    </source>
</evidence>
<gene>
    <name evidence="10" type="ORF">ENM11_03125</name>
</gene>
<feature type="transmembrane region" description="Helical" evidence="8">
    <location>
        <begin position="12"/>
        <end position="33"/>
    </location>
</feature>
<dbReference type="InterPro" id="IPR008972">
    <property type="entry name" value="Cupredoxin"/>
</dbReference>
<evidence type="ECO:0000256" key="3">
    <source>
        <dbReference type="ARBA" id="ARBA00022448"/>
    </source>
</evidence>
<name>A0A7C5QDY8_CALS0</name>
<keyword evidence="8" id="KW-0812">Transmembrane</keyword>
<keyword evidence="5" id="KW-0249">Electron transport</keyword>
<evidence type="ECO:0000256" key="2">
    <source>
        <dbReference type="ARBA" id="ARBA00007866"/>
    </source>
</evidence>
<comment type="caution">
    <text evidence="10">The sequence shown here is derived from an EMBL/GenBank/DDBJ whole genome shotgun (WGS) entry which is preliminary data.</text>
</comment>
<proteinExistence type="inferred from homology"/>
<dbReference type="InterPro" id="IPR045187">
    <property type="entry name" value="CcO_II"/>
</dbReference>
<feature type="domain" description="Cytochrome oxidase subunit II copper A binding" evidence="9">
    <location>
        <begin position="38"/>
        <end position="137"/>
    </location>
</feature>
<protein>
    <submittedName>
        <fullName evidence="10">Cytochrome c oxidase subunit II</fullName>
    </submittedName>
</protein>
<dbReference type="Pfam" id="PF00116">
    <property type="entry name" value="COX2"/>
    <property type="match status" value="1"/>
</dbReference>
<accession>A0A7C5QDY8</accession>
<evidence type="ECO:0000256" key="5">
    <source>
        <dbReference type="ARBA" id="ARBA00022982"/>
    </source>
</evidence>
<keyword evidence="8" id="KW-1133">Transmembrane helix</keyword>
<dbReference type="EMBL" id="DRWN01000025">
    <property type="protein sequence ID" value="HHK68132.1"/>
    <property type="molecule type" value="Genomic_DNA"/>
</dbReference>
<comment type="subcellular location">
    <subcellularLocation>
        <location evidence="1">Membrane</location>
    </subcellularLocation>
</comment>
<evidence type="ECO:0000259" key="9">
    <source>
        <dbReference type="PROSITE" id="PS50857"/>
    </source>
</evidence>
<dbReference type="PANTHER" id="PTHR22888:SF9">
    <property type="entry name" value="CYTOCHROME C OXIDASE SUBUNIT 2"/>
    <property type="match status" value="1"/>
</dbReference>
<evidence type="ECO:0000256" key="6">
    <source>
        <dbReference type="ARBA" id="ARBA00023008"/>
    </source>
</evidence>
<dbReference type="Gene3D" id="2.60.40.420">
    <property type="entry name" value="Cupredoxins - blue copper proteins"/>
    <property type="match status" value="1"/>
</dbReference>
<dbReference type="PROSITE" id="PS50857">
    <property type="entry name" value="COX2_CUA"/>
    <property type="match status" value="1"/>
</dbReference>
<dbReference type="GO" id="GO:0042773">
    <property type="term" value="P:ATP synthesis coupled electron transport"/>
    <property type="evidence" value="ECO:0007669"/>
    <property type="project" value="TreeGrafter"/>
</dbReference>
<dbReference type="InterPro" id="IPR002429">
    <property type="entry name" value="CcO_II-like_C"/>
</dbReference>
<keyword evidence="4" id="KW-0479">Metal-binding</keyword>
<evidence type="ECO:0000313" key="10">
    <source>
        <dbReference type="EMBL" id="HHK68132.1"/>
    </source>
</evidence>
<dbReference type="SUPFAM" id="SSF49503">
    <property type="entry name" value="Cupredoxins"/>
    <property type="match status" value="1"/>
</dbReference>
<organism evidence="10">
    <name type="scientific">Caldiarchaeum subterraneum</name>
    <dbReference type="NCBI Taxonomy" id="311458"/>
    <lineage>
        <taxon>Archaea</taxon>
        <taxon>Nitrososphaerota</taxon>
        <taxon>Candidatus Caldarchaeales</taxon>
        <taxon>Candidatus Caldarchaeaceae</taxon>
        <taxon>Candidatus Caldarchaeum</taxon>
    </lineage>
</organism>
<reference evidence="10" key="1">
    <citation type="journal article" date="2020" name="mSystems">
        <title>Genome- and Community-Level Interaction Insights into Carbon Utilization and Element Cycling Functions of Hydrothermarchaeota in Hydrothermal Sediment.</title>
        <authorList>
            <person name="Zhou Z."/>
            <person name="Liu Y."/>
            <person name="Xu W."/>
            <person name="Pan J."/>
            <person name="Luo Z.H."/>
            <person name="Li M."/>
        </authorList>
    </citation>
    <scope>NUCLEOTIDE SEQUENCE [LARGE SCALE GENOMIC DNA]</scope>
    <source>
        <strain evidence="10">SpSt-1056</strain>
    </source>
</reference>
<evidence type="ECO:0000256" key="8">
    <source>
        <dbReference type="SAM" id="Phobius"/>
    </source>
</evidence>
<dbReference type="PROSITE" id="PS00078">
    <property type="entry name" value="COX2"/>
    <property type="match status" value="1"/>
</dbReference>
<dbReference type="AlphaFoldDB" id="A0A7C5QDY8"/>
<dbReference type="PANTHER" id="PTHR22888">
    <property type="entry name" value="CYTOCHROME C OXIDASE, SUBUNIT II"/>
    <property type="match status" value="1"/>
</dbReference>
<dbReference type="GO" id="GO:0016020">
    <property type="term" value="C:membrane"/>
    <property type="evidence" value="ECO:0007669"/>
    <property type="project" value="UniProtKB-SubCell"/>
</dbReference>
<dbReference type="InterPro" id="IPR001505">
    <property type="entry name" value="Copper_CuA"/>
</dbReference>
<keyword evidence="3" id="KW-0813">Transport</keyword>